<dbReference type="AlphaFoldDB" id="A0AAT9HL77"/>
<feature type="compositionally biased region" description="Low complexity" evidence="1">
    <location>
        <begin position="127"/>
        <end position="137"/>
    </location>
</feature>
<evidence type="ECO:0000256" key="1">
    <source>
        <dbReference type="SAM" id="MobiDB-lite"/>
    </source>
</evidence>
<accession>A0AAT9HL77</accession>
<feature type="region of interest" description="Disordered" evidence="1">
    <location>
        <begin position="127"/>
        <end position="146"/>
    </location>
</feature>
<protein>
    <submittedName>
        <fullName evidence="2">Uncharacterized protein</fullName>
    </submittedName>
</protein>
<dbReference type="EMBL" id="AP035768">
    <property type="protein sequence ID" value="BFO18197.1"/>
    <property type="molecule type" value="Genomic_DNA"/>
</dbReference>
<name>A0AAT9HL77_9ACTN</name>
<reference evidence="2" key="1">
    <citation type="submission" date="2024-06" db="EMBL/GenBank/DDBJ databases">
        <authorList>
            <consortium name="consrtm"/>
            <person name="Uemura M."/>
            <person name="Terahara T."/>
        </authorList>
    </citation>
    <scope>NUCLEOTIDE SEQUENCE</scope>
    <source>
        <strain evidence="2">KM77-8</strain>
    </source>
</reference>
<sequence>MRHLETATVDDALDLLHALMATKLLVKAERMGNDAKLKALPQLRKAAKKVAAAVDVLMTTPPATDTGELVSVVDAWSAIEQVVQREQLAEALATIASVVPDIEGTTMRNGGPSWSPATARCVALSASWSRSSTSAPSKPAPPSFRP</sequence>
<reference evidence="2" key="2">
    <citation type="submission" date="2024-07" db="EMBL/GenBank/DDBJ databases">
        <title>Streptomyces haneummycinica sp. nov., a new antibiotic-producing actinobacterium isolated from marine sediment.</title>
        <authorList>
            <person name="Uemura M."/>
            <person name="Hamada M."/>
            <person name="Hirano S."/>
            <person name="Kobayashi K."/>
            <person name="Ohshiro T."/>
            <person name="Kobayashi T."/>
            <person name="Terahara T."/>
        </authorList>
    </citation>
    <scope>NUCLEOTIDE SEQUENCE</scope>
    <source>
        <strain evidence="2">KM77-8</strain>
    </source>
</reference>
<organism evidence="2">
    <name type="scientific">Streptomyces haneummycinicus</name>
    <dbReference type="NCBI Taxonomy" id="3074435"/>
    <lineage>
        <taxon>Bacteria</taxon>
        <taxon>Bacillati</taxon>
        <taxon>Actinomycetota</taxon>
        <taxon>Actinomycetes</taxon>
        <taxon>Kitasatosporales</taxon>
        <taxon>Streptomycetaceae</taxon>
        <taxon>Streptomyces</taxon>
    </lineage>
</organism>
<gene>
    <name evidence="2" type="ORF">SHKM778_45850</name>
</gene>
<evidence type="ECO:0000313" key="2">
    <source>
        <dbReference type="EMBL" id="BFO18197.1"/>
    </source>
</evidence>
<proteinExistence type="predicted"/>